<dbReference type="InterPro" id="IPR026960">
    <property type="entry name" value="RVT-Znf"/>
</dbReference>
<dbReference type="Pfam" id="PF13966">
    <property type="entry name" value="zf-RVT"/>
    <property type="match status" value="1"/>
</dbReference>
<dbReference type="PANTHER" id="PTHR33116">
    <property type="entry name" value="REVERSE TRANSCRIPTASE ZINC-BINDING DOMAIN-CONTAINING PROTEIN-RELATED-RELATED"/>
    <property type="match status" value="1"/>
</dbReference>
<evidence type="ECO:0000313" key="3">
    <source>
        <dbReference type="Proteomes" id="UP001415857"/>
    </source>
</evidence>
<organism evidence="2 3">
    <name type="scientific">Liquidambar formosana</name>
    <name type="common">Formosan gum</name>
    <dbReference type="NCBI Taxonomy" id="63359"/>
    <lineage>
        <taxon>Eukaryota</taxon>
        <taxon>Viridiplantae</taxon>
        <taxon>Streptophyta</taxon>
        <taxon>Embryophyta</taxon>
        <taxon>Tracheophyta</taxon>
        <taxon>Spermatophyta</taxon>
        <taxon>Magnoliopsida</taxon>
        <taxon>eudicotyledons</taxon>
        <taxon>Gunneridae</taxon>
        <taxon>Pentapetalae</taxon>
        <taxon>Saxifragales</taxon>
        <taxon>Altingiaceae</taxon>
        <taxon>Liquidambar</taxon>
    </lineage>
</organism>
<name>A0AAP0RYD2_LIQFO</name>
<protein>
    <recommendedName>
        <fullName evidence="1">Reverse transcriptase zinc-binding domain-containing protein</fullName>
    </recommendedName>
</protein>
<dbReference type="EMBL" id="JBBPBK010000005">
    <property type="protein sequence ID" value="KAK9284386.1"/>
    <property type="molecule type" value="Genomic_DNA"/>
</dbReference>
<feature type="domain" description="Reverse transcriptase zinc-binding" evidence="1">
    <location>
        <begin position="156"/>
        <end position="246"/>
    </location>
</feature>
<keyword evidence="3" id="KW-1185">Reference proteome</keyword>
<proteinExistence type="predicted"/>
<evidence type="ECO:0000313" key="2">
    <source>
        <dbReference type="EMBL" id="KAK9284386.1"/>
    </source>
</evidence>
<reference evidence="2 3" key="1">
    <citation type="journal article" date="2024" name="Plant J.">
        <title>Genome sequences and population genomics reveal climatic adaptation and genomic divergence between two closely related sweetgum species.</title>
        <authorList>
            <person name="Xu W.Q."/>
            <person name="Ren C.Q."/>
            <person name="Zhang X.Y."/>
            <person name="Comes H.P."/>
            <person name="Liu X.H."/>
            <person name="Li Y.G."/>
            <person name="Kettle C.J."/>
            <person name="Jalonen R."/>
            <person name="Gaisberger H."/>
            <person name="Ma Y.Z."/>
            <person name="Qiu Y.X."/>
        </authorList>
    </citation>
    <scope>NUCLEOTIDE SEQUENCE [LARGE SCALE GENOMIC DNA]</scope>
    <source>
        <strain evidence="2">Hangzhou</strain>
    </source>
</reference>
<accession>A0AAP0RYD2</accession>
<sequence length="346" mass="40098">MEDLNLALLAKLGWQFCTNNDCLWVQMLKVKYCKLQHFFEVQSSSTDSWLWKRILKSKELLSKGMCMIVGDGTNIDIWKDPWVPFIPGFRPFPGGDHGLGSNLVSDLIIKPAWVWNSAKLHSFFYPLQVDGILKIQISPNQSLDRWAWIHNSNGVFSVKSAYLKDQEARFSYDGPLPKNVWKVLWNSHLHERYKVLIWKLCWDILPVRGVICRRFHIVDTSCPFCGANVESAKHLFMECKFSKLLWMGSRWSLRMDAFSHLSLMDWLYIIPINGSGLHLAKDDALHFLHFAAVLMDMVWFSRNKLVFDKVDTDPKELLLTIERLSLEHLKAKNGVSRPPDLHPLST</sequence>
<gene>
    <name evidence="2" type="ORF">L1049_023557</name>
</gene>
<dbReference type="PANTHER" id="PTHR33116:SF70">
    <property type="entry name" value="NON-LTR RETROELEMENT REVERSE TRANSCRIPTASE-LIKE PROTEIN"/>
    <property type="match status" value="1"/>
</dbReference>
<dbReference type="AlphaFoldDB" id="A0AAP0RYD2"/>
<evidence type="ECO:0000259" key="1">
    <source>
        <dbReference type="Pfam" id="PF13966"/>
    </source>
</evidence>
<comment type="caution">
    <text evidence="2">The sequence shown here is derived from an EMBL/GenBank/DDBJ whole genome shotgun (WGS) entry which is preliminary data.</text>
</comment>
<dbReference type="Proteomes" id="UP001415857">
    <property type="component" value="Unassembled WGS sequence"/>
</dbReference>